<accession>A0A2S5RG73</accession>
<evidence type="ECO:0000256" key="2">
    <source>
        <dbReference type="SAM" id="SignalP"/>
    </source>
</evidence>
<name>A0A2S5RG73_9MOLU</name>
<feature type="chain" id="PRO_5015586093" evidence="2">
    <location>
        <begin position="29"/>
        <end position="330"/>
    </location>
</feature>
<evidence type="ECO:0000313" key="3">
    <source>
        <dbReference type="EMBL" id="PPE06329.1"/>
    </source>
</evidence>
<keyword evidence="1" id="KW-0472">Membrane</keyword>
<dbReference type="Proteomes" id="UP000239785">
    <property type="component" value="Unassembled WGS sequence"/>
</dbReference>
<protein>
    <submittedName>
        <fullName evidence="3">Uncharacterized protein</fullName>
    </submittedName>
</protein>
<keyword evidence="1" id="KW-0812">Transmembrane</keyword>
<keyword evidence="4" id="KW-1185">Reference proteome</keyword>
<dbReference type="AlphaFoldDB" id="A0A2S5RG73"/>
<keyword evidence="2" id="KW-0732">Signal</keyword>
<gene>
    <name evidence="3" type="ORF">MCORR_v1c06340</name>
</gene>
<feature type="transmembrane region" description="Helical" evidence="1">
    <location>
        <begin position="239"/>
        <end position="262"/>
    </location>
</feature>
<dbReference type="RefSeq" id="WP_104208156.1">
    <property type="nucleotide sequence ID" value="NZ_PHNF01000002.1"/>
</dbReference>
<organism evidence="3 4">
    <name type="scientific">Mesoplasma corruscae</name>
    <dbReference type="NCBI Taxonomy" id="216874"/>
    <lineage>
        <taxon>Bacteria</taxon>
        <taxon>Bacillati</taxon>
        <taxon>Mycoplasmatota</taxon>
        <taxon>Mollicutes</taxon>
        <taxon>Entomoplasmatales</taxon>
        <taxon>Entomoplasmataceae</taxon>
        <taxon>Mesoplasma</taxon>
    </lineage>
</organism>
<keyword evidence="1" id="KW-1133">Transmembrane helix</keyword>
<dbReference type="EMBL" id="PHNF01000002">
    <property type="protein sequence ID" value="PPE06329.1"/>
    <property type="molecule type" value="Genomic_DNA"/>
</dbReference>
<comment type="caution">
    <text evidence="3">The sequence shown here is derived from an EMBL/GenBank/DDBJ whole genome shotgun (WGS) entry which is preliminary data.</text>
</comment>
<dbReference type="OrthoDB" id="9906489at2"/>
<sequence>MKKLLALSLTTLMAVTGTLALIATSFEAQTSLRTPNNEINSFNKVMSSQMNYSQESAKDWEIEPVLFVNNEEIILEKSEMSKELDGLFYNFVQNEQESVSEIVNNDHIIEYAKNESRKILDHFKGENINFSTLINYLQTTVTEFGITYNLYINGIDSVNSLPNHKLNRIAFEPTLGGSIGGGHISSPHTPTDSLERINKIVKDLKIVKTALTTTSAAAAIAAAGFYAAAIPSAGISINWAISCTVISAVTATAANGVSLALLKYDESMSNIKKGASALIATLSIGHVLGDTTKAILRTVSLSLTPISWAFPPVLALIDAIAAVIELIDVV</sequence>
<evidence type="ECO:0000313" key="4">
    <source>
        <dbReference type="Proteomes" id="UP000239785"/>
    </source>
</evidence>
<feature type="signal peptide" evidence="2">
    <location>
        <begin position="1"/>
        <end position="28"/>
    </location>
</feature>
<reference evidence="3 4" key="1">
    <citation type="submission" date="2017-11" db="EMBL/GenBank/DDBJ databases">
        <title>Genome sequence of Mesoplasma corruscae ELCA-2 (ATCC 49579).</title>
        <authorList>
            <person name="Lo W.-S."/>
            <person name="Kuo C.-H."/>
        </authorList>
    </citation>
    <scope>NUCLEOTIDE SEQUENCE [LARGE SCALE GENOMIC DNA]</scope>
    <source>
        <strain evidence="3 4">ELCA-2</strain>
    </source>
</reference>
<proteinExistence type="predicted"/>
<evidence type="ECO:0000256" key="1">
    <source>
        <dbReference type="SAM" id="Phobius"/>
    </source>
</evidence>